<evidence type="ECO:0000313" key="2">
    <source>
        <dbReference type="EMBL" id="KAK1277949.1"/>
    </source>
</evidence>
<dbReference type="EMBL" id="JAUJYN010000002">
    <property type="protein sequence ID" value="KAK1277949.1"/>
    <property type="molecule type" value="Genomic_DNA"/>
</dbReference>
<gene>
    <name evidence="2" type="ORF">QJS04_geneDACA015771</name>
</gene>
<dbReference type="Proteomes" id="UP001179952">
    <property type="component" value="Unassembled WGS sequence"/>
</dbReference>
<comment type="caution">
    <text evidence="2">The sequence shown here is derived from an EMBL/GenBank/DDBJ whole genome shotgun (WGS) entry which is preliminary data.</text>
</comment>
<dbReference type="AlphaFoldDB" id="A0AAV9BMU6"/>
<sequence length="63" mass="6981">MVPDVEGGSGGEIQKSGVGVAGKPRKGRNLADREYRRLKRISYKENERKDMLKLNMISSSLAC</sequence>
<proteinExistence type="predicted"/>
<protein>
    <submittedName>
        <fullName evidence="2">Uncharacterized protein</fullName>
    </submittedName>
</protein>
<keyword evidence="3" id="KW-1185">Reference proteome</keyword>
<accession>A0AAV9BMU6</accession>
<feature type="region of interest" description="Disordered" evidence="1">
    <location>
        <begin position="1"/>
        <end position="31"/>
    </location>
</feature>
<organism evidence="2 3">
    <name type="scientific">Acorus gramineus</name>
    <name type="common">Dwarf sweet flag</name>
    <dbReference type="NCBI Taxonomy" id="55184"/>
    <lineage>
        <taxon>Eukaryota</taxon>
        <taxon>Viridiplantae</taxon>
        <taxon>Streptophyta</taxon>
        <taxon>Embryophyta</taxon>
        <taxon>Tracheophyta</taxon>
        <taxon>Spermatophyta</taxon>
        <taxon>Magnoliopsida</taxon>
        <taxon>Liliopsida</taxon>
        <taxon>Acoraceae</taxon>
        <taxon>Acorus</taxon>
    </lineage>
</organism>
<evidence type="ECO:0000256" key="1">
    <source>
        <dbReference type="SAM" id="MobiDB-lite"/>
    </source>
</evidence>
<reference evidence="2" key="2">
    <citation type="submission" date="2023-06" db="EMBL/GenBank/DDBJ databases">
        <authorList>
            <person name="Ma L."/>
            <person name="Liu K.-W."/>
            <person name="Li Z."/>
            <person name="Hsiao Y.-Y."/>
            <person name="Qi Y."/>
            <person name="Fu T."/>
            <person name="Tang G."/>
            <person name="Zhang D."/>
            <person name="Sun W.-H."/>
            <person name="Liu D.-K."/>
            <person name="Li Y."/>
            <person name="Chen G.-Z."/>
            <person name="Liu X.-D."/>
            <person name="Liao X.-Y."/>
            <person name="Jiang Y.-T."/>
            <person name="Yu X."/>
            <person name="Hao Y."/>
            <person name="Huang J."/>
            <person name="Zhao X.-W."/>
            <person name="Ke S."/>
            <person name="Chen Y.-Y."/>
            <person name="Wu W.-L."/>
            <person name="Hsu J.-L."/>
            <person name="Lin Y.-F."/>
            <person name="Huang M.-D."/>
            <person name="Li C.-Y."/>
            <person name="Huang L."/>
            <person name="Wang Z.-W."/>
            <person name="Zhao X."/>
            <person name="Zhong W.-Y."/>
            <person name="Peng D.-H."/>
            <person name="Ahmad S."/>
            <person name="Lan S."/>
            <person name="Zhang J.-S."/>
            <person name="Tsai W.-C."/>
            <person name="Van De Peer Y."/>
            <person name="Liu Z.-J."/>
        </authorList>
    </citation>
    <scope>NUCLEOTIDE SEQUENCE</scope>
    <source>
        <strain evidence="2">SCP</strain>
        <tissue evidence="2">Leaves</tissue>
    </source>
</reference>
<name>A0AAV9BMU6_ACOGR</name>
<evidence type="ECO:0000313" key="3">
    <source>
        <dbReference type="Proteomes" id="UP001179952"/>
    </source>
</evidence>
<reference evidence="2" key="1">
    <citation type="journal article" date="2023" name="Nat. Commun.">
        <title>Diploid and tetraploid genomes of Acorus and the evolution of monocots.</title>
        <authorList>
            <person name="Ma L."/>
            <person name="Liu K.W."/>
            <person name="Li Z."/>
            <person name="Hsiao Y.Y."/>
            <person name="Qi Y."/>
            <person name="Fu T."/>
            <person name="Tang G.D."/>
            <person name="Zhang D."/>
            <person name="Sun W.H."/>
            <person name="Liu D.K."/>
            <person name="Li Y."/>
            <person name="Chen G.Z."/>
            <person name="Liu X.D."/>
            <person name="Liao X.Y."/>
            <person name="Jiang Y.T."/>
            <person name="Yu X."/>
            <person name="Hao Y."/>
            <person name="Huang J."/>
            <person name="Zhao X.W."/>
            <person name="Ke S."/>
            <person name="Chen Y.Y."/>
            <person name="Wu W.L."/>
            <person name="Hsu J.L."/>
            <person name="Lin Y.F."/>
            <person name="Huang M.D."/>
            <person name="Li C.Y."/>
            <person name="Huang L."/>
            <person name="Wang Z.W."/>
            <person name="Zhao X."/>
            <person name="Zhong W.Y."/>
            <person name="Peng D.H."/>
            <person name="Ahmad S."/>
            <person name="Lan S."/>
            <person name="Zhang J.S."/>
            <person name="Tsai W.C."/>
            <person name="Van de Peer Y."/>
            <person name="Liu Z.J."/>
        </authorList>
    </citation>
    <scope>NUCLEOTIDE SEQUENCE</scope>
    <source>
        <strain evidence="2">SCP</strain>
    </source>
</reference>